<evidence type="ECO:0000259" key="1">
    <source>
        <dbReference type="Pfam" id="PF12682"/>
    </source>
</evidence>
<reference evidence="2 3" key="1">
    <citation type="journal article" date="2015" name="Genome Announc.">
        <title>Genome Sequence of Lactobacillus curieae CCTCC M 2011381T, a Novel Producer of Gamma-aminobutyric Acid.</title>
        <authorList>
            <person name="Wang Y."/>
            <person name="Wang Y."/>
            <person name="Lang C."/>
            <person name="Wei D."/>
            <person name="Xu P."/>
            <person name="Xie J."/>
        </authorList>
    </citation>
    <scope>NUCLEOTIDE SEQUENCE [LARGE SCALE GENOMIC DNA]</scope>
    <source>
        <strain evidence="2 3">CCTCC M 2011381</strain>
    </source>
</reference>
<dbReference type="GO" id="GO:0010181">
    <property type="term" value="F:FMN binding"/>
    <property type="evidence" value="ECO:0007669"/>
    <property type="project" value="InterPro"/>
</dbReference>
<dbReference type="InterPro" id="IPR029039">
    <property type="entry name" value="Flavoprotein-like_sf"/>
</dbReference>
<dbReference type="Proteomes" id="UP000030361">
    <property type="component" value="Chromosome"/>
</dbReference>
<organism evidence="2 3">
    <name type="scientific">Lentilactobacillus curieae</name>
    <dbReference type="NCBI Taxonomy" id="1138822"/>
    <lineage>
        <taxon>Bacteria</taxon>
        <taxon>Bacillati</taxon>
        <taxon>Bacillota</taxon>
        <taxon>Bacilli</taxon>
        <taxon>Lactobacillales</taxon>
        <taxon>Lactobacillaceae</taxon>
        <taxon>Lentilactobacillus</taxon>
    </lineage>
</organism>
<gene>
    <name evidence="2" type="ORF">PL11_002170</name>
</gene>
<dbReference type="AlphaFoldDB" id="A0A1S6QGS6"/>
<dbReference type="PANTHER" id="PTHR39201">
    <property type="entry name" value="EXPORTED PROTEIN-RELATED"/>
    <property type="match status" value="1"/>
</dbReference>
<evidence type="ECO:0000313" key="3">
    <source>
        <dbReference type="Proteomes" id="UP000030361"/>
    </source>
</evidence>
<dbReference type="KEGG" id="lcu:PL11_002170"/>
<dbReference type="EMBL" id="CP018906">
    <property type="protein sequence ID" value="AQW20802.1"/>
    <property type="molecule type" value="Genomic_DNA"/>
</dbReference>
<protein>
    <recommendedName>
        <fullName evidence="1">Flavodoxin-like domain-containing protein</fullName>
    </recommendedName>
</protein>
<keyword evidence="3" id="KW-1185">Reference proteome</keyword>
<dbReference type="SUPFAM" id="SSF52218">
    <property type="entry name" value="Flavoproteins"/>
    <property type="match status" value="1"/>
</dbReference>
<dbReference type="InterPro" id="IPR008254">
    <property type="entry name" value="Flavodoxin/NO_synth"/>
</dbReference>
<proteinExistence type="predicted"/>
<dbReference type="GO" id="GO:0016651">
    <property type="term" value="F:oxidoreductase activity, acting on NAD(P)H"/>
    <property type="evidence" value="ECO:0007669"/>
    <property type="project" value="UniProtKB-ARBA"/>
</dbReference>
<dbReference type="Gene3D" id="3.40.50.360">
    <property type="match status" value="1"/>
</dbReference>
<name>A0A1S6QGS6_9LACO</name>
<sequence>MRIAKHESELQLLPPVATSITNLDDYDVVFIGYPTWWGEPPRIIDSVFDKFTFGGKKLIAFSTSSSTPFSSTQPHIKQLIEDDKALMIAGFRCDGEESHLLNELESINVEY</sequence>
<feature type="domain" description="Flavodoxin-like" evidence="1">
    <location>
        <begin position="14"/>
        <end position="80"/>
    </location>
</feature>
<accession>A0A1S6QGS6</accession>
<evidence type="ECO:0000313" key="2">
    <source>
        <dbReference type="EMBL" id="AQW20802.1"/>
    </source>
</evidence>
<dbReference type="Pfam" id="PF12682">
    <property type="entry name" value="Flavodoxin_4"/>
    <property type="match status" value="1"/>
</dbReference>
<dbReference type="PANTHER" id="PTHR39201:SF1">
    <property type="entry name" value="FLAVODOXIN-LIKE DOMAIN-CONTAINING PROTEIN"/>
    <property type="match status" value="1"/>
</dbReference>